<keyword evidence="2" id="KW-1185">Reference proteome</keyword>
<protein>
    <submittedName>
        <fullName evidence="1">Uncharacterized protein</fullName>
    </submittedName>
</protein>
<accession>A0ACA8R5H1</accession>
<evidence type="ECO:0000313" key="2">
    <source>
        <dbReference type="Proteomes" id="UP000825015"/>
    </source>
</evidence>
<dbReference type="Proteomes" id="UP000825015">
    <property type="component" value="Chromosome"/>
</dbReference>
<proteinExistence type="predicted"/>
<sequence>MKIEEDPKIKQIVIRKNLSKSRLNIYKIVLTDICTITGLTPTELLKEAKEEEQPFIKDNKIIFPDIEDRKVTQYIYQYYEFLKNKKLTINTIDSYLKTLRSFYNEYNIQLPKNIQLDQSKPLIKEGDIPAIKDIKKGVDGTNNIRDKAIILFMATTGIRTSDVIDFKISDLLEATKNYHDGTLMDLLAQKTNNLVPVWYFTPLKTIKKANICVTFNTPEATGYLFEYLKTRKNLDEDSYLFGFDNGKPISNFAIIHIFRRINDRVFFRNNEGKRFFHPHAMRKFFITTCNHNSSDINKVNLLSGHSNKSSVHDAYNEVNTEVMKRFYTKLIPFLSIRDTKVHDIKHEDLIKLRKLEKQVETKDMKQKELEERLAIQEEQNRKIMELLNDRK</sequence>
<organism evidence="1 2">
    <name type="scientific">Methanobrevibacter arboriphilus</name>
    <dbReference type="NCBI Taxonomy" id="39441"/>
    <lineage>
        <taxon>Archaea</taxon>
        <taxon>Methanobacteriati</taxon>
        <taxon>Methanobacteriota</taxon>
        <taxon>Methanomada group</taxon>
        <taxon>Methanobacteria</taxon>
        <taxon>Methanobacteriales</taxon>
        <taxon>Methanobacteriaceae</taxon>
        <taxon>Methanobrevibacter</taxon>
    </lineage>
</organism>
<dbReference type="EMBL" id="AP019779">
    <property type="protein sequence ID" value="BBL62635.1"/>
    <property type="molecule type" value="Genomic_DNA"/>
</dbReference>
<name>A0ACA8R5H1_METAZ</name>
<reference evidence="1" key="1">
    <citation type="submission" date="2019-06" db="EMBL/GenBank/DDBJ databases">
        <title>Complete genome sequence of Methanobrevibacter arboriphilus strain SA.</title>
        <authorList>
            <person name="Asakawa S."/>
        </authorList>
    </citation>
    <scope>NUCLEOTIDE SEQUENCE</scope>
    <source>
        <strain evidence="1">SA</strain>
    </source>
</reference>
<gene>
    <name evidence="1" type="ORF">MarbSA_16750</name>
</gene>
<evidence type="ECO:0000313" key="1">
    <source>
        <dbReference type="EMBL" id="BBL62635.1"/>
    </source>
</evidence>